<gene>
    <name evidence="12" type="ORF">F511_18189</name>
</gene>
<keyword evidence="7" id="KW-0472">Membrane</keyword>
<name>A0A2Z7BFG7_9LAMI</name>
<protein>
    <recommendedName>
        <fullName evidence="11">RING-type domain-containing protein</fullName>
    </recommendedName>
</protein>
<sequence length="120" mass="12744">MTSVILIYLCFLCYDAANTGNAGGDSELRTEVKTVRRNGLSAADLERLPMVSGEDLLPGSDCAVCLDEMGSGQPVKLIPGCDHGFHAACIDVWLSKNSACPICRVVIGPEFLDPAQNNPC</sequence>
<dbReference type="PANTHER" id="PTHR46539">
    <property type="entry name" value="E3 UBIQUITIN-PROTEIN LIGASE ATL42"/>
    <property type="match status" value="1"/>
</dbReference>
<dbReference type="PROSITE" id="PS50089">
    <property type="entry name" value="ZF_RING_2"/>
    <property type="match status" value="1"/>
</dbReference>
<keyword evidence="13" id="KW-1185">Reference proteome</keyword>
<evidence type="ECO:0000256" key="10">
    <source>
        <dbReference type="SAM" id="SignalP"/>
    </source>
</evidence>
<accession>A0A2Z7BFG7</accession>
<evidence type="ECO:0000256" key="2">
    <source>
        <dbReference type="ARBA" id="ARBA00022692"/>
    </source>
</evidence>
<comment type="similarity">
    <text evidence="8">Belongs to the RING-type zinc finger family. ATL subfamily.</text>
</comment>
<dbReference type="Pfam" id="PF13639">
    <property type="entry name" value="zf-RING_2"/>
    <property type="match status" value="1"/>
</dbReference>
<evidence type="ECO:0000313" key="12">
    <source>
        <dbReference type="EMBL" id="KZV33173.1"/>
    </source>
</evidence>
<dbReference type="InterPro" id="IPR013083">
    <property type="entry name" value="Znf_RING/FYVE/PHD"/>
</dbReference>
<evidence type="ECO:0000256" key="4">
    <source>
        <dbReference type="ARBA" id="ARBA00022771"/>
    </source>
</evidence>
<evidence type="ECO:0000256" key="8">
    <source>
        <dbReference type="ARBA" id="ARBA00024209"/>
    </source>
</evidence>
<keyword evidence="3" id="KW-0479">Metal-binding</keyword>
<keyword evidence="2" id="KW-0812">Transmembrane</keyword>
<evidence type="ECO:0000256" key="7">
    <source>
        <dbReference type="ARBA" id="ARBA00023136"/>
    </source>
</evidence>
<organism evidence="12 13">
    <name type="scientific">Dorcoceras hygrometricum</name>
    <dbReference type="NCBI Taxonomy" id="472368"/>
    <lineage>
        <taxon>Eukaryota</taxon>
        <taxon>Viridiplantae</taxon>
        <taxon>Streptophyta</taxon>
        <taxon>Embryophyta</taxon>
        <taxon>Tracheophyta</taxon>
        <taxon>Spermatophyta</taxon>
        <taxon>Magnoliopsida</taxon>
        <taxon>eudicotyledons</taxon>
        <taxon>Gunneridae</taxon>
        <taxon>Pentapetalae</taxon>
        <taxon>asterids</taxon>
        <taxon>lamiids</taxon>
        <taxon>Lamiales</taxon>
        <taxon>Gesneriaceae</taxon>
        <taxon>Didymocarpoideae</taxon>
        <taxon>Trichosporeae</taxon>
        <taxon>Loxocarpinae</taxon>
        <taxon>Dorcoceras</taxon>
    </lineage>
</organism>
<dbReference type="Gene3D" id="3.30.40.10">
    <property type="entry name" value="Zinc/RING finger domain, C3HC4 (zinc finger)"/>
    <property type="match status" value="1"/>
</dbReference>
<dbReference type="EMBL" id="KV006333">
    <property type="protein sequence ID" value="KZV33173.1"/>
    <property type="molecule type" value="Genomic_DNA"/>
</dbReference>
<dbReference type="OrthoDB" id="8062037at2759"/>
<dbReference type="PANTHER" id="PTHR46539:SF2">
    <property type="entry name" value="RING-H2 FINGER PROTEIN ATL43"/>
    <property type="match status" value="1"/>
</dbReference>
<keyword evidence="4 9" id="KW-0863">Zinc-finger</keyword>
<dbReference type="InterPro" id="IPR001841">
    <property type="entry name" value="Znf_RING"/>
</dbReference>
<dbReference type="SUPFAM" id="SSF57850">
    <property type="entry name" value="RING/U-box"/>
    <property type="match status" value="1"/>
</dbReference>
<feature type="chain" id="PRO_5016248810" description="RING-type domain-containing protein" evidence="10">
    <location>
        <begin position="18"/>
        <end position="120"/>
    </location>
</feature>
<keyword evidence="5" id="KW-0862">Zinc</keyword>
<evidence type="ECO:0000259" key="11">
    <source>
        <dbReference type="PROSITE" id="PS50089"/>
    </source>
</evidence>
<keyword evidence="10" id="KW-0732">Signal</keyword>
<feature type="domain" description="RING-type" evidence="11">
    <location>
        <begin position="62"/>
        <end position="104"/>
    </location>
</feature>
<dbReference type="AlphaFoldDB" id="A0A2Z7BFG7"/>
<dbReference type="GO" id="GO:0008270">
    <property type="term" value="F:zinc ion binding"/>
    <property type="evidence" value="ECO:0007669"/>
    <property type="project" value="UniProtKB-KW"/>
</dbReference>
<feature type="signal peptide" evidence="10">
    <location>
        <begin position="1"/>
        <end position="17"/>
    </location>
</feature>
<evidence type="ECO:0000313" key="13">
    <source>
        <dbReference type="Proteomes" id="UP000250235"/>
    </source>
</evidence>
<evidence type="ECO:0000256" key="6">
    <source>
        <dbReference type="ARBA" id="ARBA00022989"/>
    </source>
</evidence>
<evidence type="ECO:0000256" key="1">
    <source>
        <dbReference type="ARBA" id="ARBA00004370"/>
    </source>
</evidence>
<evidence type="ECO:0000256" key="5">
    <source>
        <dbReference type="ARBA" id="ARBA00022833"/>
    </source>
</evidence>
<dbReference type="Proteomes" id="UP000250235">
    <property type="component" value="Unassembled WGS sequence"/>
</dbReference>
<dbReference type="SMART" id="SM00184">
    <property type="entry name" value="RING"/>
    <property type="match status" value="1"/>
</dbReference>
<keyword evidence="6" id="KW-1133">Transmembrane helix</keyword>
<evidence type="ECO:0000256" key="3">
    <source>
        <dbReference type="ARBA" id="ARBA00022723"/>
    </source>
</evidence>
<reference evidence="12 13" key="1">
    <citation type="journal article" date="2015" name="Proc. Natl. Acad. Sci. U.S.A.">
        <title>The resurrection genome of Boea hygrometrica: A blueprint for survival of dehydration.</title>
        <authorList>
            <person name="Xiao L."/>
            <person name="Yang G."/>
            <person name="Zhang L."/>
            <person name="Yang X."/>
            <person name="Zhao S."/>
            <person name="Ji Z."/>
            <person name="Zhou Q."/>
            <person name="Hu M."/>
            <person name="Wang Y."/>
            <person name="Chen M."/>
            <person name="Xu Y."/>
            <person name="Jin H."/>
            <person name="Xiao X."/>
            <person name="Hu G."/>
            <person name="Bao F."/>
            <person name="Hu Y."/>
            <person name="Wan P."/>
            <person name="Li L."/>
            <person name="Deng X."/>
            <person name="Kuang T."/>
            <person name="Xiang C."/>
            <person name="Zhu J.K."/>
            <person name="Oliver M.J."/>
            <person name="He Y."/>
        </authorList>
    </citation>
    <scope>NUCLEOTIDE SEQUENCE [LARGE SCALE GENOMIC DNA]</scope>
    <source>
        <strain evidence="13">cv. XS01</strain>
    </source>
</reference>
<evidence type="ECO:0000256" key="9">
    <source>
        <dbReference type="PROSITE-ProRule" id="PRU00175"/>
    </source>
</evidence>
<proteinExistence type="inferred from homology"/>
<dbReference type="GO" id="GO:0016020">
    <property type="term" value="C:membrane"/>
    <property type="evidence" value="ECO:0007669"/>
    <property type="project" value="UniProtKB-SubCell"/>
</dbReference>
<comment type="subcellular location">
    <subcellularLocation>
        <location evidence="1">Membrane</location>
    </subcellularLocation>
</comment>